<evidence type="ECO:0000313" key="1">
    <source>
        <dbReference type="EMBL" id="MCZ4242541.1"/>
    </source>
</evidence>
<proteinExistence type="predicted"/>
<sequence length="84" mass="10032">MEIEHNVYINQELKQSFLNSNWYDTASPYQWCINALKNLKDEIDLSKRVEIISNGVTYKIINNADFKNWIEQVFFGGFEKYVFD</sequence>
<dbReference type="EMBL" id="JAPWGM010000001">
    <property type="protein sequence ID" value="MCZ4242541.1"/>
    <property type="molecule type" value="Genomic_DNA"/>
</dbReference>
<keyword evidence="2" id="KW-1185">Reference proteome</keyword>
<comment type="caution">
    <text evidence="1">The sequence shown here is derived from an EMBL/GenBank/DDBJ whole genome shotgun (WGS) entry which is preliminary data.</text>
</comment>
<dbReference type="RefSeq" id="WP_269425655.1">
    <property type="nucleotide sequence ID" value="NZ_JAPWGM010000001.1"/>
</dbReference>
<reference evidence="1" key="1">
    <citation type="submission" date="2022-12" db="EMBL/GenBank/DDBJ databases">
        <title>Genome sequence of HCMS5-2.</title>
        <authorList>
            <person name="Woo H."/>
        </authorList>
    </citation>
    <scope>NUCLEOTIDE SEQUENCE</scope>
    <source>
        <strain evidence="1">HCMS5-2</strain>
    </source>
</reference>
<name>A0ABT4L3P0_9SPHI</name>
<protein>
    <submittedName>
        <fullName evidence="1">Uncharacterized protein</fullName>
    </submittedName>
</protein>
<evidence type="ECO:0000313" key="2">
    <source>
        <dbReference type="Proteomes" id="UP001144347"/>
    </source>
</evidence>
<organism evidence="1 2">
    <name type="scientific">Pedobacter punctiformis</name>
    <dbReference type="NCBI Taxonomy" id="3004097"/>
    <lineage>
        <taxon>Bacteria</taxon>
        <taxon>Pseudomonadati</taxon>
        <taxon>Bacteroidota</taxon>
        <taxon>Sphingobacteriia</taxon>
        <taxon>Sphingobacteriales</taxon>
        <taxon>Sphingobacteriaceae</taxon>
        <taxon>Pedobacter</taxon>
    </lineage>
</organism>
<accession>A0ABT4L3P0</accession>
<gene>
    <name evidence="1" type="ORF">O0955_00870</name>
</gene>
<dbReference type="Proteomes" id="UP001144347">
    <property type="component" value="Unassembled WGS sequence"/>
</dbReference>